<sequence>MNFFDTVIDQTQACLAPYTPRIYPGNPARAARETGKNQLILGSEAAYELGALSCDSVSTLLVTESETAVPQDEILVYGPDLADIRQDCSFARIAILRTDNIAQNGEQAAFAILREIETRKYGVYPEGYMIRAAAFSNREQARVSKKALKAGLNFEQIGNLFIRQYKQNRHVQAVKLMFVTLPEAPYGELDTLATKAQAITKALDHILDDVNMDCNACEWKVVCDEVEGMKEMHGKIRRRGH</sequence>
<accession>A0ABV1GEH7</accession>
<dbReference type="Gene3D" id="3.30.1650.10">
    <property type="entry name" value="Bifunctional carbon monoxide dehydrogenase/acetyl-coa synthase(codh/acs), Chain M, domain 3"/>
    <property type="match status" value="1"/>
</dbReference>
<evidence type="ECO:0008006" key="3">
    <source>
        <dbReference type="Google" id="ProtNLM"/>
    </source>
</evidence>
<dbReference type="Pfam" id="PF03598">
    <property type="entry name" value="CdhC"/>
    <property type="match status" value="1"/>
</dbReference>
<evidence type="ECO:0000313" key="1">
    <source>
        <dbReference type="EMBL" id="MEQ2520233.1"/>
    </source>
</evidence>
<reference evidence="1 2" key="1">
    <citation type="submission" date="2024-03" db="EMBL/GenBank/DDBJ databases">
        <title>Human intestinal bacterial collection.</title>
        <authorList>
            <person name="Pauvert C."/>
            <person name="Hitch T.C.A."/>
            <person name="Clavel T."/>
        </authorList>
    </citation>
    <scope>NUCLEOTIDE SEQUENCE [LARGE SCALE GENOMIC DNA]</scope>
    <source>
        <strain evidence="1 2">CLA-JM-H11</strain>
    </source>
</reference>
<name>A0ABV1GEH7_9FIRM</name>
<dbReference type="Proteomes" id="UP001477672">
    <property type="component" value="Unassembled WGS sequence"/>
</dbReference>
<protein>
    <recommendedName>
        <fullName evidence="3">CO-methylating acetyl-CoA synthase</fullName>
    </recommendedName>
</protein>
<dbReference type="InterPro" id="IPR004461">
    <property type="entry name" value="CO_DH/Ac-CoA_synth_bsu"/>
</dbReference>
<dbReference type="InterPro" id="IPR038571">
    <property type="entry name" value="CO_DH/Ac-CoA_synth_bsu_3_sf"/>
</dbReference>
<dbReference type="RefSeq" id="WP_349215706.1">
    <property type="nucleotide sequence ID" value="NZ_JBBMFA010000084.1"/>
</dbReference>
<gene>
    <name evidence="1" type="ORF">WMO24_07300</name>
</gene>
<comment type="caution">
    <text evidence="1">The sequence shown here is derived from an EMBL/GenBank/DDBJ whole genome shotgun (WGS) entry which is preliminary data.</text>
</comment>
<evidence type="ECO:0000313" key="2">
    <source>
        <dbReference type="Proteomes" id="UP001477672"/>
    </source>
</evidence>
<keyword evidence="2" id="KW-1185">Reference proteome</keyword>
<proteinExistence type="predicted"/>
<organism evidence="1 2">
    <name type="scientific">Ruthenibacterium intestinale</name>
    <dbReference type="NCBI Taxonomy" id="3133163"/>
    <lineage>
        <taxon>Bacteria</taxon>
        <taxon>Bacillati</taxon>
        <taxon>Bacillota</taxon>
        <taxon>Clostridia</taxon>
        <taxon>Eubacteriales</taxon>
        <taxon>Oscillospiraceae</taxon>
        <taxon>Ruthenibacterium</taxon>
    </lineage>
</organism>
<dbReference type="EMBL" id="JBBMFA010000084">
    <property type="protein sequence ID" value="MEQ2520233.1"/>
    <property type="molecule type" value="Genomic_DNA"/>
</dbReference>